<evidence type="ECO:0000256" key="3">
    <source>
        <dbReference type="ARBA" id="ARBA00023163"/>
    </source>
</evidence>
<dbReference type="PATRIC" id="fig|1348662.3.peg.581"/>
<keyword evidence="3" id="KW-0804">Transcription</keyword>
<dbReference type="InterPro" id="IPR036390">
    <property type="entry name" value="WH_DNA-bd_sf"/>
</dbReference>
<keyword evidence="7" id="KW-1185">Reference proteome</keyword>
<gene>
    <name evidence="6" type="ORF">CARG_02960</name>
</gene>
<evidence type="ECO:0000256" key="4">
    <source>
        <dbReference type="SAM" id="MobiDB-lite"/>
    </source>
</evidence>
<dbReference type="OrthoDB" id="4084810at2"/>
<dbReference type="InterPro" id="IPR000524">
    <property type="entry name" value="Tscrpt_reg_HTH_GntR"/>
</dbReference>
<proteinExistence type="predicted"/>
<dbReference type="InterPro" id="IPR011711">
    <property type="entry name" value="GntR_C"/>
</dbReference>
<feature type="compositionally biased region" description="Polar residues" evidence="4">
    <location>
        <begin position="1"/>
        <end position="12"/>
    </location>
</feature>
<dbReference type="SUPFAM" id="SSF46785">
    <property type="entry name" value="Winged helix' DNA-binding domain"/>
    <property type="match status" value="1"/>
</dbReference>
<dbReference type="GO" id="GO:0003677">
    <property type="term" value="F:DNA binding"/>
    <property type="evidence" value="ECO:0007669"/>
    <property type="project" value="UniProtKB-KW"/>
</dbReference>
<dbReference type="Pfam" id="PF00392">
    <property type="entry name" value="GntR"/>
    <property type="match status" value="1"/>
</dbReference>
<keyword evidence="1" id="KW-0805">Transcription regulation</keyword>
<organism evidence="6 7">
    <name type="scientific">Corynebacterium argentoratense DSM 44202</name>
    <dbReference type="NCBI Taxonomy" id="1348662"/>
    <lineage>
        <taxon>Bacteria</taxon>
        <taxon>Bacillati</taxon>
        <taxon>Actinomycetota</taxon>
        <taxon>Actinomycetes</taxon>
        <taxon>Mycobacteriales</taxon>
        <taxon>Corynebacteriaceae</taxon>
        <taxon>Corynebacterium</taxon>
    </lineage>
</organism>
<dbReference type="SUPFAM" id="SSF48008">
    <property type="entry name" value="GntR ligand-binding domain-like"/>
    <property type="match status" value="1"/>
</dbReference>
<sequence>MPHTSITRTATGATPPALSDSDPADVFNTESGSLELKAAGLSKTEAAYRLIKEKITTGEFAPGHRIVLASLAELLNSSVVPVREALRQLEAEGLIEYERNVGARVAMVDRSDYLDCMYTIGVLEGAATAQAAPYLSAADLSEAREINAQMAALLDRFDAAAFTHLNYQFHRTLFSRCPNQRLVELVAADWERLSYLRESTFAFVPNRAADSVAEHNKILTLIDIGAEATFIEKTARDHRHGTLNSYLASLKQHPSQGIQGETL</sequence>
<dbReference type="KEGG" id="caz:CARG_02960"/>
<evidence type="ECO:0000313" key="6">
    <source>
        <dbReference type="EMBL" id="AGU14744.1"/>
    </source>
</evidence>
<dbReference type="Proteomes" id="UP000016943">
    <property type="component" value="Chromosome"/>
</dbReference>
<dbReference type="Gene3D" id="1.20.120.530">
    <property type="entry name" value="GntR ligand-binding domain-like"/>
    <property type="match status" value="1"/>
</dbReference>
<name>U3GTV7_9CORY</name>
<dbReference type="PROSITE" id="PS50949">
    <property type="entry name" value="HTH_GNTR"/>
    <property type="match status" value="1"/>
</dbReference>
<dbReference type="eggNOG" id="COG1802">
    <property type="taxonomic scope" value="Bacteria"/>
</dbReference>
<evidence type="ECO:0000259" key="5">
    <source>
        <dbReference type="PROSITE" id="PS50949"/>
    </source>
</evidence>
<dbReference type="RefSeq" id="WP_020975895.1">
    <property type="nucleotide sequence ID" value="NC_022198.1"/>
</dbReference>
<dbReference type="Pfam" id="PF07729">
    <property type="entry name" value="FCD"/>
    <property type="match status" value="1"/>
</dbReference>
<dbReference type="STRING" id="1348662.CARG_02960"/>
<dbReference type="PANTHER" id="PTHR43537">
    <property type="entry name" value="TRANSCRIPTIONAL REGULATOR, GNTR FAMILY"/>
    <property type="match status" value="1"/>
</dbReference>
<dbReference type="PANTHER" id="PTHR43537:SF5">
    <property type="entry name" value="UXU OPERON TRANSCRIPTIONAL REGULATOR"/>
    <property type="match status" value="1"/>
</dbReference>
<feature type="domain" description="HTH gntR-type" evidence="5">
    <location>
        <begin position="41"/>
        <end position="108"/>
    </location>
</feature>
<feature type="region of interest" description="Disordered" evidence="4">
    <location>
        <begin position="1"/>
        <end position="23"/>
    </location>
</feature>
<accession>U3GTV7</accession>
<dbReference type="CDD" id="cd07377">
    <property type="entry name" value="WHTH_GntR"/>
    <property type="match status" value="1"/>
</dbReference>
<reference evidence="6 7" key="1">
    <citation type="journal article" date="2013" name="Genome Announc.">
        <title>Whole-Genome Sequence of the Clinical Strain Corynebacterium argentoratense DSM 44202, Isolated from a Human Throat Specimen.</title>
        <authorList>
            <person name="Bomholt C."/>
            <person name="Glaub A."/>
            <person name="Gravermann K."/>
            <person name="Albersmeier A."/>
            <person name="Brinkrolf K."/>
            <person name="Ruckert C."/>
            <person name="Tauch A."/>
        </authorList>
    </citation>
    <scope>NUCLEOTIDE SEQUENCE [LARGE SCALE GENOMIC DNA]</scope>
    <source>
        <strain evidence="6">DSM 44202</strain>
    </source>
</reference>
<evidence type="ECO:0000313" key="7">
    <source>
        <dbReference type="Proteomes" id="UP000016943"/>
    </source>
</evidence>
<dbReference type="SMART" id="SM00345">
    <property type="entry name" value="HTH_GNTR"/>
    <property type="match status" value="1"/>
</dbReference>
<dbReference type="EMBL" id="CP006365">
    <property type="protein sequence ID" value="AGU14744.1"/>
    <property type="molecule type" value="Genomic_DNA"/>
</dbReference>
<dbReference type="SMART" id="SM00895">
    <property type="entry name" value="FCD"/>
    <property type="match status" value="1"/>
</dbReference>
<evidence type="ECO:0000256" key="1">
    <source>
        <dbReference type="ARBA" id="ARBA00023015"/>
    </source>
</evidence>
<dbReference type="InterPro" id="IPR036388">
    <property type="entry name" value="WH-like_DNA-bd_sf"/>
</dbReference>
<keyword evidence="2" id="KW-0238">DNA-binding</keyword>
<dbReference type="AlphaFoldDB" id="U3GTV7"/>
<dbReference type="GO" id="GO:0003700">
    <property type="term" value="F:DNA-binding transcription factor activity"/>
    <property type="evidence" value="ECO:0007669"/>
    <property type="project" value="InterPro"/>
</dbReference>
<evidence type="ECO:0000256" key="2">
    <source>
        <dbReference type="ARBA" id="ARBA00023125"/>
    </source>
</evidence>
<protein>
    <recommendedName>
        <fullName evidence="5">HTH gntR-type domain-containing protein</fullName>
    </recommendedName>
</protein>
<dbReference type="GeneID" id="78249418"/>
<dbReference type="HOGENOM" id="CLU_017584_5_4_11"/>
<dbReference type="InterPro" id="IPR008920">
    <property type="entry name" value="TF_FadR/GntR_C"/>
</dbReference>
<dbReference type="Gene3D" id="1.10.10.10">
    <property type="entry name" value="Winged helix-like DNA-binding domain superfamily/Winged helix DNA-binding domain"/>
    <property type="match status" value="1"/>
</dbReference>